<gene>
    <name evidence="1" type="primary">ORF10136</name>
</gene>
<name>A0A0B6Y233_9EUPU</name>
<evidence type="ECO:0000313" key="1">
    <source>
        <dbReference type="EMBL" id="CEK50204.1"/>
    </source>
</evidence>
<sequence>MFRTIATHGEDIRKIPAFLIGNEKQMFFCEHLQQKIIKNNLKSMKNGNS</sequence>
<organism evidence="1">
    <name type="scientific">Arion vulgaris</name>
    <dbReference type="NCBI Taxonomy" id="1028688"/>
    <lineage>
        <taxon>Eukaryota</taxon>
        <taxon>Metazoa</taxon>
        <taxon>Spiralia</taxon>
        <taxon>Lophotrochozoa</taxon>
        <taxon>Mollusca</taxon>
        <taxon>Gastropoda</taxon>
        <taxon>Heterobranchia</taxon>
        <taxon>Euthyneura</taxon>
        <taxon>Panpulmonata</taxon>
        <taxon>Eupulmonata</taxon>
        <taxon>Stylommatophora</taxon>
        <taxon>Helicina</taxon>
        <taxon>Arionoidea</taxon>
        <taxon>Arionidae</taxon>
        <taxon>Arion</taxon>
    </lineage>
</organism>
<proteinExistence type="predicted"/>
<dbReference type="AlphaFoldDB" id="A0A0B6Y233"/>
<dbReference type="EMBL" id="HACG01003339">
    <property type="protein sequence ID" value="CEK50204.1"/>
    <property type="molecule type" value="Transcribed_RNA"/>
</dbReference>
<reference evidence="1" key="1">
    <citation type="submission" date="2014-12" db="EMBL/GenBank/DDBJ databases">
        <title>Insight into the proteome of Arion vulgaris.</title>
        <authorList>
            <person name="Aradska J."/>
            <person name="Bulat T."/>
            <person name="Smidak R."/>
            <person name="Sarate P."/>
            <person name="Gangsoo J."/>
            <person name="Sialana F."/>
            <person name="Bilban M."/>
            <person name="Lubec G."/>
        </authorList>
    </citation>
    <scope>NUCLEOTIDE SEQUENCE</scope>
    <source>
        <tissue evidence="1">Skin</tissue>
    </source>
</reference>
<protein>
    <submittedName>
        <fullName evidence="1">Uncharacterized protein</fullName>
    </submittedName>
</protein>
<accession>A0A0B6Y233</accession>